<protein>
    <recommendedName>
        <fullName evidence="3">Serine protease</fullName>
    </recommendedName>
</protein>
<name>A0ABV2GZ46_9HYPH</name>
<dbReference type="InterPro" id="IPR009003">
    <property type="entry name" value="Peptidase_S1_PA"/>
</dbReference>
<gene>
    <name evidence="1" type="ORF">ABID19_006628</name>
</gene>
<dbReference type="InterPro" id="IPR043504">
    <property type="entry name" value="Peptidase_S1_PA_chymotrypsin"/>
</dbReference>
<evidence type="ECO:0000313" key="2">
    <source>
        <dbReference type="Proteomes" id="UP001549204"/>
    </source>
</evidence>
<dbReference type="SUPFAM" id="SSF50494">
    <property type="entry name" value="Trypsin-like serine proteases"/>
    <property type="match status" value="1"/>
</dbReference>
<dbReference type="Proteomes" id="UP001549204">
    <property type="component" value="Unassembled WGS sequence"/>
</dbReference>
<proteinExistence type="predicted"/>
<reference evidence="1 2" key="1">
    <citation type="submission" date="2024-06" db="EMBL/GenBank/DDBJ databases">
        <title>Genomic Encyclopedia of Type Strains, Phase IV (KMG-IV): sequencing the most valuable type-strain genomes for metagenomic binning, comparative biology and taxonomic classification.</title>
        <authorList>
            <person name="Goeker M."/>
        </authorList>
    </citation>
    <scope>NUCLEOTIDE SEQUENCE [LARGE SCALE GENOMIC DNA]</scope>
    <source>
        <strain evidence="1 2">DSM 100022</strain>
    </source>
</reference>
<accession>A0ABV2GZ46</accession>
<evidence type="ECO:0008006" key="3">
    <source>
        <dbReference type="Google" id="ProtNLM"/>
    </source>
</evidence>
<sequence length="250" mass="26005">MSDLRPDQILPPVMAAANGRAIYTDIVEIGDIVPQENAKQSPLQSGFSVGHKDVTAGTLGAIVRKERKLFLLSNSHVLAKSGLAAAGDPILYPGPADGGAEPADIIATLSAFSPFTVGDSFTNTVDAALAEIDPDHLADIDNEIWGAATPLKVATPMRDMAVKKRGRTTGDTQSVVRDVDFRVLVRYEGVGVVGFIGQVLCDTYTGGGDSGALVVAADTGAIVGLHFAGSPKGSVFTPIRTVLDALKFAF</sequence>
<keyword evidence="2" id="KW-1185">Reference proteome</keyword>
<comment type="caution">
    <text evidence="1">The sequence shown here is derived from an EMBL/GenBank/DDBJ whole genome shotgun (WGS) entry which is preliminary data.</text>
</comment>
<organism evidence="1 2">
    <name type="scientific">Mesorhizobium robiniae</name>
    <dbReference type="NCBI Taxonomy" id="559315"/>
    <lineage>
        <taxon>Bacteria</taxon>
        <taxon>Pseudomonadati</taxon>
        <taxon>Pseudomonadota</taxon>
        <taxon>Alphaproteobacteria</taxon>
        <taxon>Hyphomicrobiales</taxon>
        <taxon>Phyllobacteriaceae</taxon>
        <taxon>Mesorhizobium</taxon>
    </lineage>
</organism>
<dbReference type="Gene3D" id="2.40.10.10">
    <property type="entry name" value="Trypsin-like serine proteases"/>
    <property type="match status" value="1"/>
</dbReference>
<dbReference type="EMBL" id="JBEPMC010000019">
    <property type="protein sequence ID" value="MET3583563.1"/>
    <property type="molecule type" value="Genomic_DNA"/>
</dbReference>
<evidence type="ECO:0000313" key="1">
    <source>
        <dbReference type="EMBL" id="MET3583563.1"/>
    </source>
</evidence>
<dbReference type="RefSeq" id="WP_354494705.1">
    <property type="nucleotide sequence ID" value="NZ_JBEPMC010000019.1"/>
</dbReference>